<reference evidence="2" key="1">
    <citation type="submission" date="2021-06" db="EMBL/GenBank/DDBJ databases">
        <authorList>
            <person name="Kallberg Y."/>
            <person name="Tangrot J."/>
            <person name="Rosling A."/>
        </authorList>
    </citation>
    <scope>NUCLEOTIDE SEQUENCE</scope>
    <source>
        <strain evidence="2">FL966</strain>
    </source>
</reference>
<dbReference type="OrthoDB" id="2338050at2759"/>
<evidence type="ECO:0000259" key="1">
    <source>
        <dbReference type="Pfam" id="PF02789"/>
    </source>
</evidence>
<dbReference type="GO" id="GO:0070006">
    <property type="term" value="F:metalloaminopeptidase activity"/>
    <property type="evidence" value="ECO:0007669"/>
    <property type="project" value="InterPro"/>
</dbReference>
<dbReference type="InterPro" id="IPR043472">
    <property type="entry name" value="Macro_dom-like"/>
</dbReference>
<sequence length="97" mass="10546">MSRTLSDFDALVLGSYKDGSLTDTAAKEIPENLQRNIQEQFQYSGLKGKLGEVRMFYGLGGDDANIPKKIAVVALGINKGSEQSHDVSEALEITRKA</sequence>
<evidence type="ECO:0000313" key="2">
    <source>
        <dbReference type="EMBL" id="CAG8829564.1"/>
    </source>
</evidence>
<dbReference type="GO" id="GO:0006508">
    <property type="term" value="P:proteolysis"/>
    <property type="evidence" value="ECO:0007669"/>
    <property type="project" value="InterPro"/>
</dbReference>
<comment type="caution">
    <text evidence="2">The sequence shown here is derived from an EMBL/GenBank/DDBJ whole genome shotgun (WGS) entry which is preliminary data.</text>
</comment>
<dbReference type="SUPFAM" id="SSF52949">
    <property type="entry name" value="Macro domain-like"/>
    <property type="match status" value="1"/>
</dbReference>
<dbReference type="Pfam" id="PF02789">
    <property type="entry name" value="Peptidase_M17_N"/>
    <property type="match status" value="1"/>
</dbReference>
<dbReference type="AlphaFoldDB" id="A0A9N9KIX8"/>
<dbReference type="Proteomes" id="UP000789759">
    <property type="component" value="Unassembled WGS sequence"/>
</dbReference>
<protein>
    <submittedName>
        <fullName evidence="2">4187_t:CDS:1</fullName>
    </submittedName>
</protein>
<feature type="domain" description="Peptidase M17 leucyl aminopeptidase N-terminal" evidence="1">
    <location>
        <begin position="12"/>
        <end position="88"/>
    </location>
</feature>
<dbReference type="Gene3D" id="3.40.220.10">
    <property type="entry name" value="Leucine Aminopeptidase, subunit E, domain 1"/>
    <property type="match status" value="1"/>
</dbReference>
<name>A0A9N9KIX8_9GLOM</name>
<proteinExistence type="predicted"/>
<organism evidence="2 3">
    <name type="scientific">Cetraspora pellucida</name>
    <dbReference type="NCBI Taxonomy" id="1433469"/>
    <lineage>
        <taxon>Eukaryota</taxon>
        <taxon>Fungi</taxon>
        <taxon>Fungi incertae sedis</taxon>
        <taxon>Mucoromycota</taxon>
        <taxon>Glomeromycotina</taxon>
        <taxon>Glomeromycetes</taxon>
        <taxon>Diversisporales</taxon>
        <taxon>Gigasporaceae</taxon>
        <taxon>Cetraspora</taxon>
    </lineage>
</organism>
<feature type="non-terminal residue" evidence="2">
    <location>
        <position position="97"/>
    </location>
</feature>
<gene>
    <name evidence="2" type="ORF">CPELLU_LOCUS20505</name>
</gene>
<accession>A0A9N9KIX8</accession>
<dbReference type="InterPro" id="IPR008283">
    <property type="entry name" value="Peptidase_M17_N"/>
</dbReference>
<evidence type="ECO:0000313" key="3">
    <source>
        <dbReference type="Proteomes" id="UP000789759"/>
    </source>
</evidence>
<keyword evidence="3" id="KW-1185">Reference proteome</keyword>
<dbReference type="EMBL" id="CAJVQA010062448">
    <property type="protein sequence ID" value="CAG8829564.1"/>
    <property type="molecule type" value="Genomic_DNA"/>
</dbReference>